<dbReference type="Proteomes" id="UP000694863">
    <property type="component" value="Unplaced"/>
</dbReference>
<reference evidence="7" key="1">
    <citation type="submission" date="2025-08" db="UniProtKB">
        <authorList>
            <consortium name="RefSeq"/>
        </authorList>
    </citation>
    <scope>IDENTIFICATION</scope>
</reference>
<sequence>MTAKIRVRFNNERRRKDKGNIDHLLRGMRIHTISSSYVPNPRSRYGFHSRSIDFPNNTSRSKKGSWKVIGWDTYLDEQLETSQQIWGPGAPQERGDEEEARTCCGCRFPLLLALLQLALGIGVTVVGFLMANISSSLLVRDTPFWAGILVCLVAYLGLFMLCFSYQVDERTCIQFAMKLFYFLLSALALMVCVLAVAFAAHHYSQLTQFTCKPAPGSCQCKLPSSEPLSRTFVYRDVTDCTSLTSTFKLYLLIQMILNLVCSLVCLLACFVMWKHRYQVFYVGVRMCSLTTSKGQQQKV</sequence>
<dbReference type="PANTHER" id="PTHR15260">
    <property type="entry name" value="SARCOSPAN"/>
    <property type="match status" value="1"/>
</dbReference>
<proteinExistence type="predicted"/>
<evidence type="ECO:0000256" key="3">
    <source>
        <dbReference type="ARBA" id="ARBA00022989"/>
    </source>
</evidence>
<evidence type="ECO:0000256" key="1">
    <source>
        <dbReference type="ARBA" id="ARBA00004141"/>
    </source>
</evidence>
<feature type="transmembrane region" description="Helical" evidence="5">
    <location>
        <begin position="179"/>
        <end position="200"/>
    </location>
</feature>
<keyword evidence="6" id="KW-1185">Reference proteome</keyword>
<keyword evidence="4 5" id="KW-0472">Membrane</keyword>
<dbReference type="InterPro" id="IPR030429">
    <property type="entry name" value="Sarcospan"/>
</dbReference>
<evidence type="ECO:0000313" key="6">
    <source>
        <dbReference type="Proteomes" id="UP000694863"/>
    </source>
</evidence>
<protein>
    <submittedName>
        <fullName evidence="7">Sarcospan</fullName>
    </submittedName>
</protein>
<feature type="transmembrane region" description="Helical" evidence="5">
    <location>
        <begin position="251"/>
        <end position="273"/>
    </location>
</feature>
<organism evidence="6 7">
    <name type="scientific">Echinops telfairi</name>
    <name type="common">Lesser hedgehog tenrec</name>
    <dbReference type="NCBI Taxonomy" id="9371"/>
    <lineage>
        <taxon>Eukaryota</taxon>
        <taxon>Metazoa</taxon>
        <taxon>Chordata</taxon>
        <taxon>Craniata</taxon>
        <taxon>Vertebrata</taxon>
        <taxon>Euteleostomi</taxon>
        <taxon>Mammalia</taxon>
        <taxon>Eutheria</taxon>
        <taxon>Afrotheria</taxon>
        <taxon>Tenrecidae</taxon>
        <taxon>Tenrecinae</taxon>
        <taxon>Echinops</taxon>
    </lineage>
</organism>
<keyword evidence="3 5" id="KW-1133">Transmembrane helix</keyword>
<evidence type="ECO:0000256" key="2">
    <source>
        <dbReference type="ARBA" id="ARBA00022692"/>
    </source>
</evidence>
<evidence type="ECO:0000256" key="4">
    <source>
        <dbReference type="ARBA" id="ARBA00023136"/>
    </source>
</evidence>
<dbReference type="InterPro" id="IPR007237">
    <property type="entry name" value="CD20-like"/>
</dbReference>
<dbReference type="PANTHER" id="PTHR15260:SF1">
    <property type="entry name" value="SARCOSPAN"/>
    <property type="match status" value="1"/>
</dbReference>
<name>A0ABM0IHB6_ECHTE</name>
<evidence type="ECO:0000313" key="7">
    <source>
        <dbReference type="RefSeq" id="XP_004700041.2"/>
    </source>
</evidence>
<dbReference type="GeneID" id="101641073"/>
<feature type="transmembrane region" description="Helical" evidence="5">
    <location>
        <begin position="110"/>
        <end position="131"/>
    </location>
</feature>
<keyword evidence="2 5" id="KW-0812">Transmembrane</keyword>
<dbReference type="RefSeq" id="XP_004700041.2">
    <property type="nucleotide sequence ID" value="XM_004699984.2"/>
</dbReference>
<comment type="subcellular location">
    <subcellularLocation>
        <location evidence="1">Membrane</location>
        <topology evidence="1">Multi-pass membrane protein</topology>
    </subcellularLocation>
</comment>
<gene>
    <name evidence="7" type="primary">SSPN</name>
</gene>
<accession>A0ABM0IHB6</accession>
<evidence type="ECO:0000256" key="5">
    <source>
        <dbReference type="SAM" id="Phobius"/>
    </source>
</evidence>
<dbReference type="Pfam" id="PF04103">
    <property type="entry name" value="CD20"/>
    <property type="match status" value="1"/>
</dbReference>
<feature type="transmembrane region" description="Helical" evidence="5">
    <location>
        <begin position="143"/>
        <end position="167"/>
    </location>
</feature>